<gene>
    <name evidence="1" type="ORF">OH718_04005</name>
</gene>
<proteinExistence type="predicted"/>
<keyword evidence="2" id="KW-1185">Reference proteome</keyword>
<dbReference type="RefSeq" id="WP_200976452.1">
    <property type="nucleotide sequence ID" value="NZ_JAFGZD010000010.1"/>
</dbReference>
<comment type="caution">
    <text evidence="1">The sequence shown here is derived from an EMBL/GenBank/DDBJ whole genome shotgun (WGS) entry which is preliminary data.</text>
</comment>
<organism evidence="1 2">
    <name type="scientific">Pseudomonas capsici</name>
    <dbReference type="NCBI Taxonomy" id="2810614"/>
    <lineage>
        <taxon>Bacteria</taxon>
        <taxon>Pseudomonadati</taxon>
        <taxon>Pseudomonadota</taxon>
        <taxon>Gammaproteobacteria</taxon>
        <taxon>Pseudomonadales</taxon>
        <taxon>Pseudomonadaceae</taxon>
        <taxon>Pseudomonas</taxon>
    </lineage>
</organism>
<dbReference type="Proteomes" id="UP001207294">
    <property type="component" value="Unassembled WGS sequence"/>
</dbReference>
<name>A0ABT3BSE6_9PSED</name>
<dbReference type="GeneID" id="93562292"/>
<evidence type="ECO:0000313" key="1">
    <source>
        <dbReference type="EMBL" id="MCV4375757.1"/>
    </source>
</evidence>
<protein>
    <submittedName>
        <fullName evidence="1">Uncharacterized protein</fullName>
    </submittedName>
</protein>
<accession>A0ABT3BSE6</accession>
<dbReference type="EMBL" id="JAOXML010000002">
    <property type="protein sequence ID" value="MCV4375757.1"/>
    <property type="molecule type" value="Genomic_DNA"/>
</dbReference>
<sequence length="91" mass="10189">MVQPSVVFVGLAYSDGLHHWRCEPYCPCFKRVVEPVFQEVAALDLEKDPVNQCLATDFVRHRFSLESGHTSWSEDGRFYQAAADASGGRGL</sequence>
<evidence type="ECO:0000313" key="2">
    <source>
        <dbReference type="Proteomes" id="UP001207294"/>
    </source>
</evidence>
<reference evidence="1 2" key="1">
    <citation type="submission" date="2022-10" db="EMBL/GenBank/DDBJ databases">
        <title>Characterization of Pseudomonas capsici strains from pepper and tomato in Georgia.</title>
        <authorList>
            <person name="Zhao M."/>
            <person name="Dutta B."/>
        </authorList>
    </citation>
    <scope>NUCLEOTIDE SEQUENCE [LARGE SCALE GENOMIC DNA]</scope>
    <source>
        <strain evidence="1 2">Pc20-5</strain>
    </source>
</reference>